<protein>
    <recommendedName>
        <fullName evidence="1">Saccharopine dehydrogenase NADP binding domain-containing protein</fullName>
    </recommendedName>
</protein>
<sequence>MFTVTVFGAYGHTGRFVVARLRERGLVPVLSGRDAGKLRELASESGLAARPASVDDPASLDRALAGAAAVINCAGPFATTAAPVIEAALRAGIPYVDVAAEIEANADTFAHFAGRARDAGALIVPAMAFFGGLGDLLATAALGDLTAADEAHVAYGLSGWHPTAGTRAAGAVSRRRRGGDRVVFTGGRLRYRRDRPPATRWSFPEPIGPRDVIGEFTMADVVTIPSHLAIPEVRTYMTVEAARELSAPDTPAPTAVDAHGRSAQTFVVDVVVRSGDTRRRAVASGRDIYAVTAPLAVEAVERILTGRTRAVGVASAGEAFDAPDFLRALSPHISLTIDMRTVGM</sequence>
<dbReference type="Proteomes" id="UP000578112">
    <property type="component" value="Unassembled WGS sequence"/>
</dbReference>
<feature type="domain" description="Saccharopine dehydrogenase NADP binding" evidence="1">
    <location>
        <begin position="4"/>
        <end position="121"/>
    </location>
</feature>
<name>A0A7W7HYX2_9ACTN</name>
<dbReference type="PANTHER" id="PTHR43781:SF1">
    <property type="entry name" value="SACCHAROPINE DEHYDROGENASE"/>
    <property type="match status" value="1"/>
</dbReference>
<dbReference type="Gene3D" id="3.40.50.720">
    <property type="entry name" value="NAD(P)-binding Rossmann-like Domain"/>
    <property type="match status" value="1"/>
</dbReference>
<dbReference type="SUPFAM" id="SSF51735">
    <property type="entry name" value="NAD(P)-binding Rossmann-fold domains"/>
    <property type="match status" value="1"/>
</dbReference>
<comment type="caution">
    <text evidence="2">The sequence shown here is derived from an EMBL/GenBank/DDBJ whole genome shotgun (WGS) entry which is preliminary data.</text>
</comment>
<dbReference type="EMBL" id="JACHNH010000001">
    <property type="protein sequence ID" value="MBB4763330.1"/>
    <property type="molecule type" value="Genomic_DNA"/>
</dbReference>
<evidence type="ECO:0000313" key="2">
    <source>
        <dbReference type="EMBL" id="MBB4763330.1"/>
    </source>
</evidence>
<dbReference type="RefSeq" id="WP_184994666.1">
    <property type="nucleotide sequence ID" value="NZ_BOMK01000010.1"/>
</dbReference>
<proteinExistence type="predicted"/>
<dbReference type="Pfam" id="PF03435">
    <property type="entry name" value="Sacchrp_dh_NADP"/>
    <property type="match status" value="1"/>
</dbReference>
<dbReference type="AlphaFoldDB" id="A0A7W7HYX2"/>
<gene>
    <name evidence="2" type="ORF">BJ971_003886</name>
</gene>
<dbReference type="InterPro" id="IPR005097">
    <property type="entry name" value="Sacchrp_dh_NADP-bd"/>
</dbReference>
<organism evidence="2 3">
    <name type="scientific">Actinoplanes digitatis</name>
    <dbReference type="NCBI Taxonomy" id="1868"/>
    <lineage>
        <taxon>Bacteria</taxon>
        <taxon>Bacillati</taxon>
        <taxon>Actinomycetota</taxon>
        <taxon>Actinomycetes</taxon>
        <taxon>Micromonosporales</taxon>
        <taxon>Micromonosporaceae</taxon>
        <taxon>Actinoplanes</taxon>
    </lineage>
</organism>
<accession>A0A7W7HYX2</accession>
<reference evidence="2 3" key="1">
    <citation type="submission" date="2020-08" db="EMBL/GenBank/DDBJ databases">
        <title>Sequencing the genomes of 1000 actinobacteria strains.</title>
        <authorList>
            <person name="Klenk H.-P."/>
        </authorList>
    </citation>
    <scope>NUCLEOTIDE SEQUENCE [LARGE SCALE GENOMIC DNA]</scope>
    <source>
        <strain evidence="2 3">DSM 43149</strain>
    </source>
</reference>
<dbReference type="InterPro" id="IPR036291">
    <property type="entry name" value="NAD(P)-bd_dom_sf"/>
</dbReference>
<evidence type="ECO:0000313" key="3">
    <source>
        <dbReference type="Proteomes" id="UP000578112"/>
    </source>
</evidence>
<evidence type="ECO:0000259" key="1">
    <source>
        <dbReference type="Pfam" id="PF03435"/>
    </source>
</evidence>
<keyword evidence="3" id="KW-1185">Reference proteome</keyword>
<dbReference type="PANTHER" id="PTHR43781">
    <property type="entry name" value="SACCHAROPINE DEHYDROGENASE"/>
    <property type="match status" value="1"/>
</dbReference>